<proteinExistence type="predicted"/>
<keyword evidence="2" id="KW-1185">Reference proteome</keyword>
<sequence length="309" mass="35076">MPWSATQQKRLALEKNILEKYFGNRVSWINPTGDTKVEVRVTTTNDKQYTLRVYLPGDFPNSCPKMIVSNPSSCLRTRSGFSLSGVCGNNHTLGSIDGCTQICHFNSSLWKDNNTLYQVVMKGLIWLEGYEAHLRTGQPLSKYLQEMSELINVVCLPLSFFKMPWSTTQQKRLGFEKNILEKYFGNRVSWINPTGDTKVEVRVTTTNDKQYTLRVYLPGDFPNSCPKMIISNPSSCLRAKDGSPLSGESSRNHTLSSIDGCTQICHFKSALWKDSNTLYQVVMKGLIWLEGYEAHLRTGQPLSKYLQEM</sequence>
<gene>
    <name evidence="1" type="ORF">PMEA_00033260</name>
</gene>
<dbReference type="EMBL" id="CALNXJ010000008">
    <property type="protein sequence ID" value="CAH3046438.1"/>
    <property type="molecule type" value="Genomic_DNA"/>
</dbReference>
<dbReference type="SUPFAM" id="SSF54495">
    <property type="entry name" value="UBC-like"/>
    <property type="match status" value="2"/>
</dbReference>
<reference evidence="1 2" key="1">
    <citation type="submission" date="2022-05" db="EMBL/GenBank/DDBJ databases">
        <authorList>
            <consortium name="Genoscope - CEA"/>
            <person name="William W."/>
        </authorList>
    </citation>
    <scope>NUCLEOTIDE SEQUENCE [LARGE SCALE GENOMIC DNA]</scope>
</reference>
<accession>A0AAU9W6A9</accession>
<comment type="caution">
    <text evidence="1">The sequence shown here is derived from an EMBL/GenBank/DDBJ whole genome shotgun (WGS) entry which is preliminary data.</text>
</comment>
<evidence type="ECO:0000313" key="1">
    <source>
        <dbReference type="EMBL" id="CAH3046438.1"/>
    </source>
</evidence>
<dbReference type="Proteomes" id="UP001159428">
    <property type="component" value="Unassembled WGS sequence"/>
</dbReference>
<name>A0AAU9W6A9_9CNID</name>
<dbReference type="InterPro" id="IPR016135">
    <property type="entry name" value="UBQ-conjugating_enzyme/RWD"/>
</dbReference>
<protein>
    <submittedName>
        <fullName evidence="1">Uncharacterized protein</fullName>
    </submittedName>
</protein>
<organism evidence="1 2">
    <name type="scientific">Pocillopora meandrina</name>
    <dbReference type="NCBI Taxonomy" id="46732"/>
    <lineage>
        <taxon>Eukaryota</taxon>
        <taxon>Metazoa</taxon>
        <taxon>Cnidaria</taxon>
        <taxon>Anthozoa</taxon>
        <taxon>Hexacorallia</taxon>
        <taxon>Scleractinia</taxon>
        <taxon>Astrocoeniina</taxon>
        <taxon>Pocilloporidae</taxon>
        <taxon>Pocillopora</taxon>
    </lineage>
</organism>
<dbReference type="AlphaFoldDB" id="A0AAU9W6A9"/>
<evidence type="ECO:0000313" key="2">
    <source>
        <dbReference type="Proteomes" id="UP001159428"/>
    </source>
</evidence>